<proteinExistence type="predicted"/>
<gene>
    <name evidence="1" type="primary">Nfu_g_1_025916</name>
</gene>
<accession>A0A1A8F866</accession>
<sequence length="78" mass="8306">ISTTLQKVLLSVTASCSAIGSITARTTVSQKLSAGFQASVDGFHEFVERQITEQNTTPDLIINMDEVPLTSDIPVGPE</sequence>
<reference evidence="1" key="1">
    <citation type="submission" date="2016-05" db="EMBL/GenBank/DDBJ databases">
        <authorList>
            <person name="Lavstsen T."/>
            <person name="Jespersen J.S."/>
        </authorList>
    </citation>
    <scope>NUCLEOTIDE SEQUENCE</scope>
    <source>
        <tissue evidence="1">Brain</tissue>
    </source>
</reference>
<dbReference type="AlphaFoldDB" id="A0A1A8F866"/>
<feature type="non-terminal residue" evidence="1">
    <location>
        <position position="78"/>
    </location>
</feature>
<protein>
    <submittedName>
        <fullName evidence="1">Uncharacterized protein</fullName>
    </submittedName>
</protein>
<name>A0A1A8F866_9TELE</name>
<evidence type="ECO:0000313" key="1">
    <source>
        <dbReference type="EMBL" id="SBQ55292.1"/>
    </source>
</evidence>
<organism evidence="1">
    <name type="scientific">Nothobranchius korthausae</name>
    <dbReference type="NCBI Taxonomy" id="1143690"/>
    <lineage>
        <taxon>Eukaryota</taxon>
        <taxon>Metazoa</taxon>
        <taxon>Chordata</taxon>
        <taxon>Craniata</taxon>
        <taxon>Vertebrata</taxon>
        <taxon>Euteleostomi</taxon>
        <taxon>Actinopterygii</taxon>
        <taxon>Neopterygii</taxon>
        <taxon>Teleostei</taxon>
        <taxon>Neoteleostei</taxon>
        <taxon>Acanthomorphata</taxon>
        <taxon>Ovalentaria</taxon>
        <taxon>Atherinomorphae</taxon>
        <taxon>Cyprinodontiformes</taxon>
        <taxon>Nothobranchiidae</taxon>
        <taxon>Nothobranchius</taxon>
    </lineage>
</organism>
<reference evidence="1" key="2">
    <citation type="submission" date="2016-06" db="EMBL/GenBank/DDBJ databases">
        <title>The genome of a short-lived fish provides insights into sex chromosome evolution and the genetic control of aging.</title>
        <authorList>
            <person name="Reichwald K."/>
            <person name="Felder M."/>
            <person name="Petzold A."/>
            <person name="Koch P."/>
            <person name="Groth M."/>
            <person name="Platzer M."/>
        </authorList>
    </citation>
    <scope>NUCLEOTIDE SEQUENCE</scope>
    <source>
        <tissue evidence="1">Brain</tissue>
    </source>
</reference>
<feature type="non-terminal residue" evidence="1">
    <location>
        <position position="1"/>
    </location>
</feature>
<dbReference type="EMBL" id="HAEB01008765">
    <property type="protein sequence ID" value="SBQ55292.1"/>
    <property type="molecule type" value="Transcribed_RNA"/>
</dbReference>